<dbReference type="PANTHER" id="PTHR11046:SF0">
    <property type="entry name" value="OLIGORIBONUCLEASE, MITOCHONDRIAL"/>
    <property type="match status" value="1"/>
</dbReference>
<feature type="active site" evidence="5">
    <location>
        <position position="149"/>
    </location>
</feature>
<comment type="similarity">
    <text evidence="1 5">Belongs to the oligoribonuclease family.</text>
</comment>
<keyword evidence="3 5" id="KW-0378">Hydrolase</keyword>
<comment type="caution">
    <text evidence="7">The sequence shown here is derived from an EMBL/GenBank/DDBJ whole genome shotgun (WGS) entry which is preliminary data.</text>
</comment>
<protein>
    <recommendedName>
        <fullName evidence="5">Oligoribonuclease</fullName>
        <ecNumber evidence="5">3.1.-.-</ecNumber>
    </recommendedName>
</protein>
<dbReference type="Gene3D" id="3.30.420.10">
    <property type="entry name" value="Ribonuclease H-like superfamily/Ribonuclease H"/>
    <property type="match status" value="1"/>
</dbReference>
<sequence length="201" mass="22576">MSQATDANVANAGAPTYTIPARPNEFNLIWVDMEMTGLDPDNDRIIEVAVVVTDPELNILAEGPVFAIHQSDEILDGMDAWNKGTHGRSGLIERVKASTVTEEEASAALIAFLKPFVPVGKSPMCGNSICQDRRFMARGMPKLEAFFHYRNLDVSTLKELCRRWKPELASGFKKHQKHTALADIIESIEELKYYREHFIKE</sequence>
<dbReference type="InterPro" id="IPR013520">
    <property type="entry name" value="Ribonucl_H"/>
</dbReference>
<dbReference type="EMBL" id="JAQQFR010000005">
    <property type="protein sequence ID" value="MFL9878784.1"/>
    <property type="molecule type" value="Genomic_DNA"/>
</dbReference>
<comment type="function">
    <text evidence="5">3'-to-5' exoribonuclease specific for small oligoribonucleotides.</text>
</comment>
<dbReference type="Pfam" id="PF00929">
    <property type="entry name" value="RNase_T"/>
    <property type="match status" value="1"/>
</dbReference>
<dbReference type="EC" id="3.1.-.-" evidence="5"/>
<dbReference type="InterPro" id="IPR036397">
    <property type="entry name" value="RNaseH_sf"/>
</dbReference>
<keyword evidence="4 5" id="KW-0269">Exonuclease</keyword>
<accession>A0ABW8Z6X6</accession>
<keyword evidence="2 5" id="KW-0540">Nuclease</keyword>
<feature type="domain" description="Exonuclease" evidence="6">
    <location>
        <begin position="27"/>
        <end position="200"/>
    </location>
</feature>
<dbReference type="SUPFAM" id="SSF53098">
    <property type="entry name" value="Ribonuclease H-like"/>
    <property type="match status" value="1"/>
</dbReference>
<evidence type="ECO:0000313" key="7">
    <source>
        <dbReference type="EMBL" id="MFL9878784.1"/>
    </source>
</evidence>
<name>A0ABW8Z6X6_9BURK</name>
<reference evidence="7 8" key="1">
    <citation type="journal article" date="2024" name="Chem. Sci.">
        <title>Discovery of megapolipeptins by genome mining of a Burkholderiales bacteria collection.</title>
        <authorList>
            <person name="Paulo B.S."/>
            <person name="Recchia M.J.J."/>
            <person name="Lee S."/>
            <person name="Fergusson C.H."/>
            <person name="Romanowski S.B."/>
            <person name="Hernandez A."/>
            <person name="Krull N."/>
            <person name="Liu D.Y."/>
            <person name="Cavanagh H."/>
            <person name="Bos A."/>
            <person name="Gray C.A."/>
            <person name="Murphy B.T."/>
            <person name="Linington R.G."/>
            <person name="Eustaquio A.S."/>
        </authorList>
    </citation>
    <scope>NUCLEOTIDE SEQUENCE [LARGE SCALE GENOMIC DNA]</scope>
    <source>
        <strain evidence="7 8">RL21-008-BIB-B</strain>
    </source>
</reference>
<dbReference type="CDD" id="cd06135">
    <property type="entry name" value="Orn"/>
    <property type="match status" value="1"/>
</dbReference>
<comment type="subcellular location">
    <subcellularLocation>
        <location evidence="5">Cytoplasm</location>
    </subcellularLocation>
</comment>
<evidence type="ECO:0000256" key="1">
    <source>
        <dbReference type="ARBA" id="ARBA00009921"/>
    </source>
</evidence>
<dbReference type="SMART" id="SM00479">
    <property type="entry name" value="EXOIII"/>
    <property type="match status" value="1"/>
</dbReference>
<dbReference type="Proteomes" id="UP001629214">
    <property type="component" value="Unassembled WGS sequence"/>
</dbReference>
<dbReference type="GO" id="GO:0016787">
    <property type="term" value="F:hydrolase activity"/>
    <property type="evidence" value="ECO:0007669"/>
    <property type="project" value="UniProtKB-KW"/>
</dbReference>
<evidence type="ECO:0000259" key="6">
    <source>
        <dbReference type="SMART" id="SM00479"/>
    </source>
</evidence>
<dbReference type="HAMAP" id="MF_00045">
    <property type="entry name" value="Oligoribonuclease"/>
    <property type="match status" value="1"/>
</dbReference>
<evidence type="ECO:0000313" key="8">
    <source>
        <dbReference type="Proteomes" id="UP001629214"/>
    </source>
</evidence>
<dbReference type="RefSeq" id="WP_094563086.1">
    <property type="nucleotide sequence ID" value="NZ_JAQQFR010000005.1"/>
</dbReference>
<organism evidence="7 8">
    <name type="scientific">Herbaspirillum rhizosphaerae</name>
    <dbReference type="NCBI Taxonomy" id="346179"/>
    <lineage>
        <taxon>Bacteria</taxon>
        <taxon>Pseudomonadati</taxon>
        <taxon>Pseudomonadota</taxon>
        <taxon>Betaproteobacteria</taxon>
        <taxon>Burkholderiales</taxon>
        <taxon>Oxalobacteraceae</taxon>
        <taxon>Herbaspirillum</taxon>
    </lineage>
</organism>
<dbReference type="InterPro" id="IPR012337">
    <property type="entry name" value="RNaseH-like_sf"/>
</dbReference>
<evidence type="ECO:0000256" key="3">
    <source>
        <dbReference type="ARBA" id="ARBA00022801"/>
    </source>
</evidence>
<keyword evidence="8" id="KW-1185">Reference proteome</keyword>
<keyword evidence="5" id="KW-0963">Cytoplasm</keyword>
<evidence type="ECO:0000256" key="5">
    <source>
        <dbReference type="HAMAP-Rule" id="MF_00045"/>
    </source>
</evidence>
<dbReference type="PANTHER" id="PTHR11046">
    <property type="entry name" value="OLIGORIBONUCLEASE, MITOCHONDRIAL"/>
    <property type="match status" value="1"/>
</dbReference>
<dbReference type="NCBIfam" id="NF003765">
    <property type="entry name" value="PRK05359.1"/>
    <property type="match status" value="1"/>
</dbReference>
<dbReference type="InterPro" id="IPR022894">
    <property type="entry name" value="Oligoribonuclease"/>
</dbReference>
<gene>
    <name evidence="5 7" type="primary">orn</name>
    <name evidence="7" type="ORF">PQR63_10340</name>
</gene>
<proteinExistence type="inferred from homology"/>
<evidence type="ECO:0000256" key="2">
    <source>
        <dbReference type="ARBA" id="ARBA00022722"/>
    </source>
</evidence>
<evidence type="ECO:0000256" key="4">
    <source>
        <dbReference type="ARBA" id="ARBA00022839"/>
    </source>
</evidence>